<sequence>MQNFHECISHKLNAENAVGPTSTSAGDDEVGDVIASVLAPYRDEPGWYHIEEF</sequence>
<dbReference type="EMBL" id="UYSL01020115">
    <property type="protein sequence ID" value="VDL72848.1"/>
    <property type="molecule type" value="Genomic_DNA"/>
</dbReference>
<dbReference type="Proteomes" id="UP000271162">
    <property type="component" value="Unassembled WGS sequence"/>
</dbReference>
<evidence type="ECO:0000313" key="2">
    <source>
        <dbReference type="Proteomes" id="UP000271162"/>
    </source>
</evidence>
<name>A0A0N4Y0Z9_NIPBR</name>
<dbReference type="WBParaSite" id="NBR_0000925801-mRNA-1">
    <property type="protein sequence ID" value="NBR_0000925801-mRNA-1"/>
    <property type="gene ID" value="NBR_0000925801"/>
</dbReference>
<reference evidence="1 2" key="2">
    <citation type="submission" date="2018-11" db="EMBL/GenBank/DDBJ databases">
        <authorList>
            <consortium name="Pathogen Informatics"/>
        </authorList>
    </citation>
    <scope>NUCLEOTIDE SEQUENCE [LARGE SCALE GENOMIC DNA]</scope>
</reference>
<accession>A0A0N4Y0Z9</accession>
<dbReference type="AlphaFoldDB" id="A0A0N4Y0Z9"/>
<keyword evidence="2" id="KW-1185">Reference proteome</keyword>
<gene>
    <name evidence="1" type="ORF">NBR_LOCUS9259</name>
</gene>
<dbReference type="STRING" id="27835.A0A0N4Y0Z9"/>
<reference evidence="3" key="1">
    <citation type="submission" date="2017-02" db="UniProtKB">
        <authorList>
            <consortium name="WormBaseParasite"/>
        </authorList>
    </citation>
    <scope>IDENTIFICATION</scope>
</reference>
<evidence type="ECO:0000313" key="3">
    <source>
        <dbReference type="WBParaSite" id="NBR_0000925801-mRNA-1"/>
    </source>
</evidence>
<organism evidence="3">
    <name type="scientific">Nippostrongylus brasiliensis</name>
    <name type="common">Rat hookworm</name>
    <dbReference type="NCBI Taxonomy" id="27835"/>
    <lineage>
        <taxon>Eukaryota</taxon>
        <taxon>Metazoa</taxon>
        <taxon>Ecdysozoa</taxon>
        <taxon>Nematoda</taxon>
        <taxon>Chromadorea</taxon>
        <taxon>Rhabditida</taxon>
        <taxon>Rhabditina</taxon>
        <taxon>Rhabditomorpha</taxon>
        <taxon>Strongyloidea</taxon>
        <taxon>Heligmosomidae</taxon>
        <taxon>Nippostrongylus</taxon>
    </lineage>
</organism>
<proteinExistence type="predicted"/>
<evidence type="ECO:0000313" key="1">
    <source>
        <dbReference type="EMBL" id="VDL72848.1"/>
    </source>
</evidence>
<protein>
    <submittedName>
        <fullName evidence="3">Short-chain dehydrogenase</fullName>
    </submittedName>
</protein>